<dbReference type="EMBL" id="CABPRJ010000476">
    <property type="protein sequence ID" value="VVC27701.1"/>
    <property type="molecule type" value="Genomic_DNA"/>
</dbReference>
<dbReference type="OrthoDB" id="272977at2759"/>
<name>A0A5E4M880_9HEMI</name>
<dbReference type="GO" id="GO:0006904">
    <property type="term" value="P:vesicle docking involved in exocytosis"/>
    <property type="evidence" value="ECO:0007669"/>
    <property type="project" value="InterPro"/>
</dbReference>
<keyword evidence="3 4" id="KW-0268">Exocytosis</keyword>
<accession>A0A5E4M880</accession>
<dbReference type="InterPro" id="IPR039682">
    <property type="entry name" value="Sec8/EXOC4"/>
</dbReference>
<dbReference type="PANTHER" id="PTHR14146">
    <property type="entry name" value="EXOCYST COMPLEX COMPONENT 4"/>
    <property type="match status" value="1"/>
</dbReference>
<dbReference type="GO" id="GO:0000145">
    <property type="term" value="C:exocyst"/>
    <property type="evidence" value="ECO:0007669"/>
    <property type="project" value="UniProtKB-UniRule"/>
</dbReference>
<evidence type="ECO:0000256" key="4">
    <source>
        <dbReference type="RuleBase" id="RU367079"/>
    </source>
</evidence>
<evidence type="ECO:0000313" key="6">
    <source>
        <dbReference type="EMBL" id="VVC27701.1"/>
    </source>
</evidence>
<protein>
    <recommendedName>
        <fullName evidence="4">Exocyst complex component Sec8</fullName>
    </recommendedName>
</protein>
<dbReference type="GO" id="GO:0032584">
    <property type="term" value="C:growth cone membrane"/>
    <property type="evidence" value="ECO:0007669"/>
    <property type="project" value="TreeGrafter"/>
</dbReference>
<sequence length="911" mass="105239">MANPPSKPPRGVKTPKETSGLLMTMIRALSATESNEHREIEKTALEREYKRCDKKLEELISMEHQNLARVMHLFTSVSSEINLSRERVQAAKQKLLACKTLLRCKRDELRKFYVESIEQHHILTQLTQIEQIKEVPYQLNMLESKHQYLQCTKLLMDTLQISNNDLKNIDALNELRIELKQKKQALYNRLLDELINHIYVISSQSANSFRRIGSDGYNSSFGQSTRRSFKYTTQIAAKYLNLIILFAFIRNCFFFYHREVLNDNNETEITELDTEKFVPIAVECLAILIKLNDTIEKLKSTMQTQLIEIVEKTTKQISSTNQSKNSGEQLVSLVNGVILQFYSVVDAHQLFLCSLDKVIDQQLLANVNKYDLKYVWENIESIVQMFLSNYLDVNSHTDLVVKSAPIFNNIDLNIFFLKKKVQRPKQCLYKFSNALENSSDILDRPFTSITQPQSMICTPSSDNIIYIYEPLIMFIQQIEQSINTNTCTLSLWLNEYIRTVFLDRQHSKVATTVESITKQADAWHAIITPEQIQDLNISRPLLSSTVSIWNNMCQIKKLVITMPEYASHFLMIMVSISRSYKETCDNFFASNIKACDNTTKLVSHLWIQKHDLVDYLKQSHNWVRRENENKFKKSSGDELKRYTQEADKLFENLEGIDFKVNGISNINQLRCLAHLSESMEWFGRKLNEISNPKSNQYIVPKLNTSKTDNNNLPLSLVETLQQLGSDFLEISDNIILYLYLEVRAQSIYYLLPSFDSAVGNAIEPKVLDLNQSVSALHEAMLNTVSNIKVQYIFEGLGEIMAKSLVIQSRSIETIDEIAIRKMIRDVTMLKYNITAMLGASQITLEKTIHYYELLLCTPKEILEEILEKGAEFSESEYMNLLKIVHTEETVSSQSDLKRLTDILSQTKHINF</sequence>
<comment type="similarity">
    <text evidence="1 4">Belongs to the SEC8 family.</text>
</comment>
<evidence type="ECO:0000256" key="1">
    <source>
        <dbReference type="ARBA" id="ARBA00010470"/>
    </source>
</evidence>
<dbReference type="AlphaFoldDB" id="A0A5E4M880"/>
<keyword evidence="7" id="KW-1185">Reference proteome</keyword>
<keyword evidence="2 4" id="KW-0813">Transport</keyword>
<dbReference type="Pfam" id="PF04048">
    <property type="entry name" value="Sec8_N"/>
    <property type="match status" value="1"/>
</dbReference>
<dbReference type="GO" id="GO:0015031">
    <property type="term" value="P:protein transport"/>
    <property type="evidence" value="ECO:0007669"/>
    <property type="project" value="UniProtKB-KW"/>
</dbReference>
<organism evidence="6 7">
    <name type="scientific">Cinara cedri</name>
    <dbReference type="NCBI Taxonomy" id="506608"/>
    <lineage>
        <taxon>Eukaryota</taxon>
        <taxon>Metazoa</taxon>
        <taxon>Ecdysozoa</taxon>
        <taxon>Arthropoda</taxon>
        <taxon>Hexapoda</taxon>
        <taxon>Insecta</taxon>
        <taxon>Pterygota</taxon>
        <taxon>Neoptera</taxon>
        <taxon>Paraneoptera</taxon>
        <taxon>Hemiptera</taxon>
        <taxon>Sternorrhyncha</taxon>
        <taxon>Aphidomorpha</taxon>
        <taxon>Aphidoidea</taxon>
        <taxon>Aphididae</taxon>
        <taxon>Lachninae</taxon>
        <taxon>Cinara</taxon>
    </lineage>
</organism>
<proteinExistence type="inferred from homology"/>
<evidence type="ECO:0000256" key="2">
    <source>
        <dbReference type="ARBA" id="ARBA00022448"/>
    </source>
</evidence>
<dbReference type="GO" id="GO:0045202">
    <property type="term" value="C:synapse"/>
    <property type="evidence" value="ECO:0007669"/>
    <property type="project" value="TreeGrafter"/>
</dbReference>
<dbReference type="InterPro" id="IPR007191">
    <property type="entry name" value="Sec8_exocyst_N"/>
</dbReference>
<keyword evidence="4" id="KW-0653">Protein transport</keyword>
<dbReference type="GO" id="GO:0006612">
    <property type="term" value="P:protein targeting to membrane"/>
    <property type="evidence" value="ECO:0007669"/>
    <property type="project" value="UniProtKB-UniRule"/>
</dbReference>
<dbReference type="GO" id="GO:0006893">
    <property type="term" value="P:Golgi to plasma membrane transport"/>
    <property type="evidence" value="ECO:0007669"/>
    <property type="project" value="TreeGrafter"/>
</dbReference>
<dbReference type="PANTHER" id="PTHR14146:SF0">
    <property type="entry name" value="EXOCYST COMPLEX COMPONENT 4"/>
    <property type="match status" value="1"/>
</dbReference>
<evidence type="ECO:0000313" key="7">
    <source>
        <dbReference type="Proteomes" id="UP000325440"/>
    </source>
</evidence>
<gene>
    <name evidence="6" type="ORF">CINCED_3A008645</name>
</gene>
<evidence type="ECO:0000256" key="3">
    <source>
        <dbReference type="ARBA" id="ARBA00022483"/>
    </source>
</evidence>
<comment type="function">
    <text evidence="4">Component of the exocyst complex involved in the docking of exocytic vesicles with fusion sites on the plasma membrane.</text>
</comment>
<dbReference type="Proteomes" id="UP000325440">
    <property type="component" value="Unassembled WGS sequence"/>
</dbReference>
<dbReference type="GO" id="GO:0090522">
    <property type="term" value="P:vesicle tethering involved in exocytosis"/>
    <property type="evidence" value="ECO:0007669"/>
    <property type="project" value="UniProtKB-UniRule"/>
</dbReference>
<feature type="domain" description="Exocyst complex component Sec8 N-terminal" evidence="5">
    <location>
        <begin position="46"/>
        <end position="140"/>
    </location>
</feature>
<evidence type="ECO:0000259" key="5">
    <source>
        <dbReference type="Pfam" id="PF04048"/>
    </source>
</evidence>
<reference evidence="6 7" key="1">
    <citation type="submission" date="2019-08" db="EMBL/GenBank/DDBJ databases">
        <authorList>
            <person name="Alioto T."/>
            <person name="Alioto T."/>
            <person name="Gomez Garrido J."/>
        </authorList>
    </citation>
    <scope>NUCLEOTIDE SEQUENCE [LARGE SCALE GENOMIC DNA]</scope>
</reference>
<dbReference type="GO" id="GO:0007268">
    <property type="term" value="P:chemical synaptic transmission"/>
    <property type="evidence" value="ECO:0007669"/>
    <property type="project" value="TreeGrafter"/>
</dbReference>